<evidence type="ECO:0008006" key="13">
    <source>
        <dbReference type="Google" id="ProtNLM"/>
    </source>
</evidence>
<feature type="transmembrane region" description="Helical" evidence="10">
    <location>
        <begin position="96"/>
        <end position="116"/>
    </location>
</feature>
<name>A0ABW5QL16_9HYPH</name>
<proteinExistence type="predicted"/>
<dbReference type="PANTHER" id="PTHR12468">
    <property type="entry name" value="GPI MANNOSYLTRANSFERASE 2"/>
    <property type="match status" value="1"/>
</dbReference>
<keyword evidence="7" id="KW-0256">Endoplasmic reticulum</keyword>
<evidence type="ECO:0000256" key="6">
    <source>
        <dbReference type="ARBA" id="ARBA00022692"/>
    </source>
</evidence>
<feature type="transmembrane region" description="Helical" evidence="10">
    <location>
        <begin position="250"/>
        <end position="266"/>
    </location>
</feature>
<evidence type="ECO:0000256" key="8">
    <source>
        <dbReference type="ARBA" id="ARBA00022989"/>
    </source>
</evidence>
<sequence>MPSWAQRVAIVVVFAGLGLLTRFLAYRFAIPDADPADFFKVMCRWDCEWYVRLAEEGYDPFPTPKMINAANWAFFPLYPMLIGLMRQLTGLPTLQLSAAVSILVSMGTALVAWPLLGRKLRPFTLFAAFLLAGPFSVYFTTFFTETLFIFLTVAVFVALQQRRWLLAGVLAAALSATRIVGVFIVFAILWEVWVEHRERGGTWRDFIPATLVRPELVLTFAVAPLGLFAYMAFLHFHIGDALAFQHVQRAWGRPFGLPPVFIWNGLTNLPGEGWWPTASQFLAAASIAGYVLIVGLVLTGRIGMAIYAFIALTLPLFAGLASMVRFVAGMAPMSLLLADLLGRSRIGFVLGMLLILAAGWYGTFGWLDWNLALV</sequence>
<evidence type="ECO:0000256" key="3">
    <source>
        <dbReference type="ARBA" id="ARBA00022502"/>
    </source>
</evidence>
<evidence type="ECO:0000256" key="2">
    <source>
        <dbReference type="ARBA" id="ARBA00004687"/>
    </source>
</evidence>
<keyword evidence="5" id="KW-0808">Transferase</keyword>
<feature type="transmembrane region" description="Helical" evidence="10">
    <location>
        <begin position="164"/>
        <end position="190"/>
    </location>
</feature>
<evidence type="ECO:0000256" key="4">
    <source>
        <dbReference type="ARBA" id="ARBA00022676"/>
    </source>
</evidence>
<keyword evidence="3" id="KW-0337">GPI-anchor biosynthesis</keyword>
<keyword evidence="6 10" id="KW-0812">Transmembrane</keyword>
<keyword evidence="4" id="KW-0328">Glycosyltransferase</keyword>
<dbReference type="RefSeq" id="WP_386833238.1">
    <property type="nucleotide sequence ID" value="NZ_JBHUNP010000001.1"/>
</dbReference>
<keyword evidence="12" id="KW-1185">Reference proteome</keyword>
<feature type="transmembrane region" description="Helical" evidence="10">
    <location>
        <begin position="346"/>
        <end position="367"/>
    </location>
</feature>
<evidence type="ECO:0000256" key="10">
    <source>
        <dbReference type="SAM" id="Phobius"/>
    </source>
</evidence>
<feature type="transmembrane region" description="Helical" evidence="10">
    <location>
        <begin position="136"/>
        <end position="157"/>
    </location>
</feature>
<gene>
    <name evidence="11" type="ORF">ACFSX5_10150</name>
</gene>
<evidence type="ECO:0000256" key="5">
    <source>
        <dbReference type="ARBA" id="ARBA00022679"/>
    </source>
</evidence>
<feature type="transmembrane region" description="Helical" evidence="10">
    <location>
        <begin position="66"/>
        <end position="84"/>
    </location>
</feature>
<keyword evidence="8 10" id="KW-1133">Transmembrane helix</keyword>
<comment type="subcellular location">
    <subcellularLocation>
        <location evidence="1">Endoplasmic reticulum membrane</location>
        <topology evidence="1">Multi-pass membrane protein</topology>
    </subcellularLocation>
</comment>
<evidence type="ECO:0000313" key="11">
    <source>
        <dbReference type="EMBL" id="MFD2648151.1"/>
    </source>
</evidence>
<evidence type="ECO:0000256" key="7">
    <source>
        <dbReference type="ARBA" id="ARBA00022824"/>
    </source>
</evidence>
<feature type="transmembrane region" description="Helical" evidence="10">
    <location>
        <begin position="278"/>
        <end position="298"/>
    </location>
</feature>
<accession>A0ABW5QL16</accession>
<comment type="pathway">
    <text evidence="2">Glycolipid biosynthesis; glycosylphosphatidylinositol-anchor biosynthesis.</text>
</comment>
<evidence type="ECO:0000313" key="12">
    <source>
        <dbReference type="Proteomes" id="UP001597521"/>
    </source>
</evidence>
<evidence type="ECO:0000256" key="1">
    <source>
        <dbReference type="ARBA" id="ARBA00004477"/>
    </source>
</evidence>
<organism evidence="11 12">
    <name type="scientific">Devosia albogilva</name>
    <dbReference type="NCBI Taxonomy" id="429726"/>
    <lineage>
        <taxon>Bacteria</taxon>
        <taxon>Pseudomonadati</taxon>
        <taxon>Pseudomonadota</taxon>
        <taxon>Alphaproteobacteria</taxon>
        <taxon>Hyphomicrobiales</taxon>
        <taxon>Devosiaceae</taxon>
        <taxon>Devosia</taxon>
    </lineage>
</organism>
<comment type="caution">
    <text evidence="11">The sequence shown here is derived from an EMBL/GenBank/DDBJ whole genome shotgun (WGS) entry which is preliminary data.</text>
</comment>
<feature type="transmembrane region" description="Helical" evidence="10">
    <location>
        <begin position="216"/>
        <end position="238"/>
    </location>
</feature>
<protein>
    <recommendedName>
        <fullName evidence="13">Glycosyltransferase RgtA/B/C/D-like domain-containing protein</fullName>
    </recommendedName>
</protein>
<keyword evidence="9 10" id="KW-0472">Membrane</keyword>
<evidence type="ECO:0000256" key="9">
    <source>
        <dbReference type="ARBA" id="ARBA00023136"/>
    </source>
</evidence>
<dbReference type="EMBL" id="JBHUNP010000001">
    <property type="protein sequence ID" value="MFD2648151.1"/>
    <property type="molecule type" value="Genomic_DNA"/>
</dbReference>
<reference evidence="12" key="1">
    <citation type="journal article" date="2019" name="Int. J. Syst. Evol. Microbiol.">
        <title>The Global Catalogue of Microorganisms (GCM) 10K type strain sequencing project: providing services to taxonomists for standard genome sequencing and annotation.</title>
        <authorList>
            <consortium name="The Broad Institute Genomics Platform"/>
            <consortium name="The Broad Institute Genome Sequencing Center for Infectious Disease"/>
            <person name="Wu L."/>
            <person name="Ma J."/>
        </authorList>
    </citation>
    <scope>NUCLEOTIDE SEQUENCE [LARGE SCALE GENOMIC DNA]</scope>
    <source>
        <strain evidence="12">CCM 7427</strain>
    </source>
</reference>
<dbReference type="Proteomes" id="UP001597521">
    <property type="component" value="Unassembled WGS sequence"/>
</dbReference>
<dbReference type="PANTHER" id="PTHR12468:SF2">
    <property type="entry name" value="GPI MANNOSYLTRANSFERASE 2"/>
    <property type="match status" value="1"/>
</dbReference>
<dbReference type="InterPro" id="IPR007315">
    <property type="entry name" value="PIG-V/Gpi18"/>
</dbReference>
<feature type="transmembrane region" description="Helical" evidence="10">
    <location>
        <begin position="305"/>
        <end position="326"/>
    </location>
</feature>